<dbReference type="EC" id="2.6.1.-" evidence="5"/>
<evidence type="ECO:0000259" key="6">
    <source>
        <dbReference type="Pfam" id="PF00155"/>
    </source>
</evidence>
<reference evidence="7" key="1">
    <citation type="submission" date="2022-10" db="EMBL/GenBank/DDBJ databases">
        <title>The complete genomes of actinobacterial strains from the NBC collection.</title>
        <authorList>
            <person name="Joergensen T.S."/>
            <person name="Alvarez Arevalo M."/>
            <person name="Sterndorff E.B."/>
            <person name="Faurdal D."/>
            <person name="Vuksanovic O."/>
            <person name="Mourched A.-S."/>
            <person name="Charusanti P."/>
            <person name="Shaw S."/>
            <person name="Blin K."/>
            <person name="Weber T."/>
        </authorList>
    </citation>
    <scope>NUCLEOTIDE SEQUENCE</scope>
    <source>
        <strain evidence="7">NBC_00248</strain>
    </source>
</reference>
<dbReference type="InterPro" id="IPR004839">
    <property type="entry name" value="Aminotransferase_I/II_large"/>
</dbReference>
<name>A0ABZ1TJS2_STRVG</name>
<comment type="similarity">
    <text evidence="5">Belongs to the class-I pyridoxal-phosphate-dependent aminotransferase family.</text>
</comment>
<dbReference type="EMBL" id="CP108090">
    <property type="protein sequence ID" value="WUQ16083.1"/>
    <property type="molecule type" value="Genomic_DNA"/>
</dbReference>
<gene>
    <name evidence="7" type="ORF">OG517_34300</name>
</gene>
<dbReference type="Gene3D" id="3.40.640.10">
    <property type="entry name" value="Type I PLP-dependent aspartate aminotransferase-like (Major domain)"/>
    <property type="match status" value="1"/>
</dbReference>
<keyword evidence="4" id="KW-0663">Pyridoxal phosphate</keyword>
<evidence type="ECO:0000256" key="5">
    <source>
        <dbReference type="RuleBase" id="RU000481"/>
    </source>
</evidence>
<evidence type="ECO:0000313" key="8">
    <source>
        <dbReference type="Proteomes" id="UP001432039"/>
    </source>
</evidence>
<dbReference type="InterPro" id="IPR015424">
    <property type="entry name" value="PyrdxlP-dep_Trfase"/>
</dbReference>
<dbReference type="CDD" id="cd00609">
    <property type="entry name" value="AAT_like"/>
    <property type="match status" value="1"/>
</dbReference>
<dbReference type="Proteomes" id="UP001432039">
    <property type="component" value="Chromosome"/>
</dbReference>
<proteinExistence type="inferred from homology"/>
<comment type="cofactor">
    <cofactor evidence="1 5">
        <name>pyridoxal 5'-phosphate</name>
        <dbReference type="ChEBI" id="CHEBI:597326"/>
    </cofactor>
</comment>
<dbReference type="InterPro" id="IPR004838">
    <property type="entry name" value="NHTrfase_class1_PyrdxlP-BS"/>
</dbReference>
<evidence type="ECO:0000313" key="7">
    <source>
        <dbReference type="EMBL" id="WUQ16083.1"/>
    </source>
</evidence>
<evidence type="ECO:0000256" key="4">
    <source>
        <dbReference type="ARBA" id="ARBA00022898"/>
    </source>
</evidence>
<accession>A0ABZ1TJS2</accession>
<feature type="domain" description="Aminotransferase class I/classII large" evidence="6">
    <location>
        <begin position="35"/>
        <end position="385"/>
    </location>
</feature>
<organism evidence="7 8">
    <name type="scientific">Streptomyces virginiae</name>
    <name type="common">Streptomyces cinnamonensis</name>
    <dbReference type="NCBI Taxonomy" id="1961"/>
    <lineage>
        <taxon>Bacteria</taxon>
        <taxon>Bacillati</taxon>
        <taxon>Actinomycetota</taxon>
        <taxon>Actinomycetes</taxon>
        <taxon>Kitasatosporales</taxon>
        <taxon>Streptomycetaceae</taxon>
        <taxon>Streptomyces</taxon>
    </lineage>
</organism>
<protein>
    <recommendedName>
        <fullName evidence="5">Aminotransferase</fullName>
        <ecNumber evidence="5">2.6.1.-</ecNumber>
    </recommendedName>
</protein>
<dbReference type="Gene3D" id="3.90.1150.10">
    <property type="entry name" value="Aspartate Aminotransferase, domain 1"/>
    <property type="match status" value="1"/>
</dbReference>
<dbReference type="SUPFAM" id="SSF53383">
    <property type="entry name" value="PLP-dependent transferases"/>
    <property type="match status" value="1"/>
</dbReference>
<keyword evidence="8" id="KW-1185">Reference proteome</keyword>
<keyword evidence="3 5" id="KW-0808">Transferase</keyword>
<dbReference type="PANTHER" id="PTHR43807">
    <property type="entry name" value="FI04487P"/>
    <property type="match status" value="1"/>
</dbReference>
<dbReference type="GO" id="GO:0008483">
    <property type="term" value="F:transaminase activity"/>
    <property type="evidence" value="ECO:0007669"/>
    <property type="project" value="UniProtKB-KW"/>
</dbReference>
<keyword evidence="2 5" id="KW-0032">Aminotransferase</keyword>
<evidence type="ECO:0000256" key="2">
    <source>
        <dbReference type="ARBA" id="ARBA00022576"/>
    </source>
</evidence>
<dbReference type="InterPro" id="IPR015421">
    <property type="entry name" value="PyrdxlP-dep_Trfase_major"/>
</dbReference>
<evidence type="ECO:0000256" key="3">
    <source>
        <dbReference type="ARBA" id="ARBA00022679"/>
    </source>
</evidence>
<dbReference type="PROSITE" id="PS00105">
    <property type="entry name" value="AA_TRANSFER_CLASS_1"/>
    <property type="match status" value="1"/>
</dbReference>
<evidence type="ECO:0000256" key="1">
    <source>
        <dbReference type="ARBA" id="ARBA00001933"/>
    </source>
</evidence>
<dbReference type="Pfam" id="PF00155">
    <property type="entry name" value="Aminotran_1_2"/>
    <property type="match status" value="1"/>
</dbReference>
<dbReference type="PANTHER" id="PTHR43807:SF20">
    <property type="entry name" value="FI04487P"/>
    <property type="match status" value="1"/>
</dbReference>
<dbReference type="InterPro" id="IPR015422">
    <property type="entry name" value="PyrdxlP-dep_Trfase_small"/>
</dbReference>
<dbReference type="RefSeq" id="WP_266359275.1">
    <property type="nucleotide sequence ID" value="NZ_CP108090.1"/>
</dbReference>
<sequence length="403" mass="42257">MASSDLLPVTGAVRPRSPGADIYSHTDGLAARYEAVNLGRGAPDFDGPPVLRRAAQRAMRSGLNQYGPSAGQPELLRALAAGAAPYDPATEITVTAGTTEAVAVALEALLCAGDEVLLLEPFYDSYPALVRRAGGIPVPVPLVRQGDAYVLDSDALKDAVTGRTRVLLFNSPHNPTGWTASGADLEALAALVLSHGLWVVSDEVYEELALDGPHRSIATLPGMRERTVVCSGAAKSLNVCGWRVGWAYAPAGVTARLREAHRVLSYCAPVPLQLGVAAGLDWAHRTGWFGQQREHYRERRDVLVAGLAAAGLRPSVPAGGFMVIAETGPALPADPMAANEVLAREFGVTGLPLSGFHARPGAARGLLRFAFCKETAVLAEAARRLSALAPAAGEETTADDDRP</sequence>
<dbReference type="InterPro" id="IPR051326">
    <property type="entry name" value="Kynurenine-oxoglutarate_AT"/>
</dbReference>